<name>A0AAD7BVA0_9AGAR</name>
<evidence type="ECO:0000313" key="2">
    <source>
        <dbReference type="EMBL" id="KAJ7631230.1"/>
    </source>
</evidence>
<protein>
    <submittedName>
        <fullName evidence="2">Uncharacterized protein</fullName>
    </submittedName>
</protein>
<dbReference type="EMBL" id="JARKIF010000009">
    <property type="protein sequence ID" value="KAJ7631230.1"/>
    <property type="molecule type" value="Genomic_DNA"/>
</dbReference>
<proteinExistence type="predicted"/>
<dbReference type="Proteomes" id="UP001221142">
    <property type="component" value="Unassembled WGS sequence"/>
</dbReference>
<reference evidence="2" key="1">
    <citation type="submission" date="2023-03" db="EMBL/GenBank/DDBJ databases">
        <title>Massive genome expansion in bonnet fungi (Mycena s.s.) driven by repeated elements and novel gene families across ecological guilds.</title>
        <authorList>
            <consortium name="Lawrence Berkeley National Laboratory"/>
            <person name="Harder C.B."/>
            <person name="Miyauchi S."/>
            <person name="Viragh M."/>
            <person name="Kuo A."/>
            <person name="Thoen E."/>
            <person name="Andreopoulos B."/>
            <person name="Lu D."/>
            <person name="Skrede I."/>
            <person name="Drula E."/>
            <person name="Henrissat B."/>
            <person name="Morin E."/>
            <person name="Kohler A."/>
            <person name="Barry K."/>
            <person name="LaButti K."/>
            <person name="Morin E."/>
            <person name="Salamov A."/>
            <person name="Lipzen A."/>
            <person name="Mereny Z."/>
            <person name="Hegedus B."/>
            <person name="Baldrian P."/>
            <person name="Stursova M."/>
            <person name="Weitz H."/>
            <person name="Taylor A."/>
            <person name="Grigoriev I.V."/>
            <person name="Nagy L.G."/>
            <person name="Martin F."/>
            <person name="Kauserud H."/>
        </authorList>
    </citation>
    <scope>NUCLEOTIDE SEQUENCE</scope>
    <source>
        <strain evidence="2">9284</strain>
    </source>
</reference>
<sequence>MASSTPPRAPAGMAEYNVRWMENTFRNRKTSESLLTPELENGNLNRSDYERIMKALPGAHYSELMGFGTSAVGAVLYSHFKPPPKIHVGLIGYLVGETLGKGLRVWTHRRCFLGIENVHGFTRAMDNIKRKVGYSPGLISITRPLSSYDAEETPFQKEFDTPYGGDVAPVSAAVKPQTQPAAARSRWDEIRAARQTDGPTKSWDYVRQGRRPDGTPMRKQKPTSETQNGESWSSPYEDRAVAQANFDAMLEKERRMSTSSKERNAVW</sequence>
<comment type="caution">
    <text evidence="2">The sequence shown here is derived from an EMBL/GenBank/DDBJ whole genome shotgun (WGS) entry which is preliminary data.</text>
</comment>
<feature type="compositionally biased region" description="Polar residues" evidence="1">
    <location>
        <begin position="223"/>
        <end position="234"/>
    </location>
</feature>
<accession>A0AAD7BVA0</accession>
<evidence type="ECO:0000313" key="3">
    <source>
        <dbReference type="Proteomes" id="UP001221142"/>
    </source>
</evidence>
<feature type="region of interest" description="Disordered" evidence="1">
    <location>
        <begin position="192"/>
        <end position="240"/>
    </location>
</feature>
<organism evidence="2 3">
    <name type="scientific">Roridomyces roridus</name>
    <dbReference type="NCBI Taxonomy" id="1738132"/>
    <lineage>
        <taxon>Eukaryota</taxon>
        <taxon>Fungi</taxon>
        <taxon>Dikarya</taxon>
        <taxon>Basidiomycota</taxon>
        <taxon>Agaricomycotina</taxon>
        <taxon>Agaricomycetes</taxon>
        <taxon>Agaricomycetidae</taxon>
        <taxon>Agaricales</taxon>
        <taxon>Marasmiineae</taxon>
        <taxon>Mycenaceae</taxon>
        <taxon>Roridomyces</taxon>
    </lineage>
</organism>
<keyword evidence="3" id="KW-1185">Reference proteome</keyword>
<evidence type="ECO:0000256" key="1">
    <source>
        <dbReference type="SAM" id="MobiDB-lite"/>
    </source>
</evidence>
<gene>
    <name evidence="2" type="ORF">FB45DRAFT_917898</name>
</gene>
<dbReference type="AlphaFoldDB" id="A0AAD7BVA0"/>